<name>A0A1Y3ULG5_9ENTE</name>
<reference evidence="2 3" key="1">
    <citation type="submission" date="2017-05" db="EMBL/GenBank/DDBJ databases">
        <title>The Genome Sequence of Enterococcus faecium 2D5_DIV0622.</title>
        <authorList>
            <consortium name="The Broad Institute Genomics Platform"/>
            <consortium name="The Broad Institute Genomic Center for Infectious Diseases"/>
            <person name="Earl A."/>
            <person name="Manson A."/>
            <person name="Schwartman J."/>
            <person name="Gilmore M."/>
            <person name="Abouelleil A."/>
            <person name="Cao P."/>
            <person name="Chapman S."/>
            <person name="Cusick C."/>
            <person name="Shea T."/>
            <person name="Young S."/>
            <person name="Neafsey D."/>
            <person name="Nusbaum C."/>
            <person name="Birren B."/>
        </authorList>
    </citation>
    <scope>NUCLEOTIDE SEQUENCE [LARGE SCALE GENOMIC DNA]</scope>
    <source>
        <strain evidence="2 3">2D5_DIV0622</strain>
    </source>
</reference>
<sequence>MSKKILSHFAPLLVALIILGLIFCWPSKKTIEKPKVWQQASTSMASNVFGGMAIKNPAIASGEYVPFFGSSELSRLSPFHPSVLAEKYHRSYRPFLLGAPGTQSLSQFAISNSLSKELTNKKAVFIISPQWFTKKGMEDLEFNAYFSELELYHWLLSIDQVRDSDRYYARRLLGFSRIKDNAKMSAILSEIANGSNQLSRKQRHYLEYNYQLLQKEDHLFTQIGMLSKEKKINYFAKKLPSEYNYQTLDSLAEKIGQKHTNNNRFEIDNVFYKSRLEFGLKELKNSQRKWNYCQSPEYADFQLVLNQFAQSHTQVLFIIPPVNQKWSDYTGLSQEMLQRFAKKIKYQLQSQGFTDIADFSKDANVRFFMADTIHLGWRGWLRADEAIAPFLAQPYQPTNYHLNNAQFFSKKWQNQENIE</sequence>
<dbReference type="Proteomes" id="UP000196503">
    <property type="component" value="Unassembled WGS sequence"/>
</dbReference>
<evidence type="ECO:0000313" key="3">
    <source>
        <dbReference type="Proteomes" id="UP000196503"/>
    </source>
</evidence>
<keyword evidence="1" id="KW-1003">Cell membrane</keyword>
<dbReference type="AlphaFoldDB" id="A0A1Y3ULG5"/>
<dbReference type="InterPro" id="IPR023896">
    <property type="entry name" value="LTA_DltD"/>
</dbReference>
<evidence type="ECO:0000256" key="1">
    <source>
        <dbReference type="PIRNR" id="PIRNR021438"/>
    </source>
</evidence>
<comment type="similarity">
    <text evidence="1">Belongs to the DltD family.</text>
</comment>
<proteinExistence type="inferred from homology"/>
<organism evidence="2 3">
    <name type="scientific">Enterococcus cecorum</name>
    <dbReference type="NCBI Taxonomy" id="44008"/>
    <lineage>
        <taxon>Bacteria</taxon>
        <taxon>Bacillati</taxon>
        <taxon>Bacillota</taxon>
        <taxon>Bacilli</taxon>
        <taxon>Lactobacillales</taxon>
        <taxon>Enterococcaceae</taxon>
        <taxon>Enterococcus</taxon>
    </lineage>
</organism>
<dbReference type="InterPro" id="IPR006998">
    <property type="entry name" value="DltD"/>
</dbReference>
<gene>
    <name evidence="2" type="ORF">A5869_000151</name>
</gene>
<protein>
    <recommendedName>
        <fullName evidence="1">Protein DltD</fullName>
    </recommendedName>
</protein>
<evidence type="ECO:0000313" key="2">
    <source>
        <dbReference type="EMBL" id="OUZ18510.1"/>
    </source>
</evidence>
<dbReference type="GO" id="GO:0005886">
    <property type="term" value="C:plasma membrane"/>
    <property type="evidence" value="ECO:0007669"/>
    <property type="project" value="UniProtKB-UniRule"/>
</dbReference>
<keyword evidence="1" id="KW-0472">Membrane</keyword>
<dbReference type="NCBIfam" id="TIGR04092">
    <property type="entry name" value="LTA_DltD"/>
    <property type="match status" value="1"/>
</dbReference>
<comment type="pathway">
    <text evidence="1">Cell wall biogenesis; lipoteichoic acid biosynthesis.</text>
</comment>
<dbReference type="UniPathway" id="UPA00556"/>
<dbReference type="PANTHER" id="PTHR40039">
    <property type="entry name" value="PROTEIN DLTD"/>
    <property type="match status" value="1"/>
</dbReference>
<comment type="caution">
    <text evidence="2">The sequence shown here is derived from an EMBL/GenBank/DDBJ whole genome shotgun (WGS) entry which is preliminary data.</text>
</comment>
<dbReference type="RefSeq" id="WP_087402735.1">
    <property type="nucleotide sequence ID" value="NZ_JACJLG010000011.1"/>
</dbReference>
<accession>A0A1Y3ULG5</accession>
<dbReference type="Pfam" id="PF04914">
    <property type="entry name" value="DltD"/>
    <property type="match status" value="1"/>
</dbReference>
<dbReference type="PIRSF" id="PIRSF021438">
    <property type="entry name" value="DltD"/>
    <property type="match status" value="1"/>
</dbReference>
<dbReference type="GO" id="GO:0070395">
    <property type="term" value="P:lipoteichoic acid biosynthetic process"/>
    <property type="evidence" value="ECO:0007669"/>
    <property type="project" value="UniProtKB-UniRule"/>
</dbReference>
<dbReference type="PANTHER" id="PTHR40039:SF1">
    <property type="entry name" value="PROTEIN DLTD"/>
    <property type="match status" value="1"/>
</dbReference>
<dbReference type="EMBL" id="NIBL01000001">
    <property type="protein sequence ID" value="OUZ18510.1"/>
    <property type="molecule type" value="Genomic_DNA"/>
</dbReference>